<dbReference type="CDD" id="cd00143">
    <property type="entry name" value="PP2Cc"/>
    <property type="match status" value="1"/>
</dbReference>
<evidence type="ECO:0000256" key="1">
    <source>
        <dbReference type="ARBA" id="ARBA00023125"/>
    </source>
</evidence>
<dbReference type="Pfam" id="PF13411">
    <property type="entry name" value="MerR_1"/>
    <property type="match status" value="1"/>
</dbReference>
<dbReference type="Proteomes" id="UP001597417">
    <property type="component" value="Unassembled WGS sequence"/>
</dbReference>
<keyword evidence="5" id="KW-1185">Reference proteome</keyword>
<dbReference type="Gene3D" id="3.60.40.10">
    <property type="entry name" value="PPM-type phosphatase domain"/>
    <property type="match status" value="1"/>
</dbReference>
<sequence>MLTIGAFARASRLSPKALRLYDELGLVRPAVVDPVSGYRYYRTEQLERARLVAWLRRLGMPLARIKVICELDDDEAARSVAGYWRQVEAETRARGKLAAFLIDYLSGREVDMSALSVRYAVLSDRGQVRSSNQDTAYAGSHLFAVADGFGCASDARPASAVAIDALKRADAEVAAGDLLNVLEEAARGASTAVREMSGAGKDMGTTLTALLWSGSRLALVHVGDSRAYLLRDGELFQITHDHTHVQAMIEQGQLTPEEATSHPQRSLLLRAITGHPAPEFDLDLHQAEAGDRYLLCSDGLHTTVPPQALREVMTTATDPAVAVRQLVDRANSEGGPDNIACVVADLRTA</sequence>
<accession>A0ABW5FW06</accession>
<evidence type="ECO:0000313" key="5">
    <source>
        <dbReference type="Proteomes" id="UP001597417"/>
    </source>
</evidence>
<dbReference type="PROSITE" id="PS00552">
    <property type="entry name" value="HTH_MERR_1"/>
    <property type="match status" value="1"/>
</dbReference>
<dbReference type="SMART" id="SM00332">
    <property type="entry name" value="PP2Cc"/>
    <property type="match status" value="1"/>
</dbReference>
<dbReference type="InterPro" id="IPR009061">
    <property type="entry name" value="DNA-bd_dom_put_sf"/>
</dbReference>
<reference evidence="5" key="1">
    <citation type="journal article" date="2019" name="Int. J. Syst. Evol. Microbiol.">
        <title>The Global Catalogue of Microorganisms (GCM) 10K type strain sequencing project: providing services to taxonomists for standard genome sequencing and annotation.</title>
        <authorList>
            <consortium name="The Broad Institute Genomics Platform"/>
            <consortium name="The Broad Institute Genome Sequencing Center for Infectious Disease"/>
            <person name="Wu L."/>
            <person name="Ma J."/>
        </authorList>
    </citation>
    <scope>NUCLEOTIDE SEQUENCE [LARGE SCALE GENOMIC DNA]</scope>
    <source>
        <strain evidence="5">CGMCC 4.7645</strain>
    </source>
</reference>
<dbReference type="InterPro" id="IPR047057">
    <property type="entry name" value="MerR_fam"/>
</dbReference>
<evidence type="ECO:0000259" key="3">
    <source>
        <dbReference type="PROSITE" id="PS51746"/>
    </source>
</evidence>
<feature type="domain" description="PPM-type phosphatase" evidence="3">
    <location>
        <begin position="118"/>
        <end position="346"/>
    </location>
</feature>
<dbReference type="Gene3D" id="1.10.1660.10">
    <property type="match status" value="1"/>
</dbReference>
<name>A0ABW5FW06_9PSEU</name>
<dbReference type="Pfam" id="PF13672">
    <property type="entry name" value="PP2C_2"/>
    <property type="match status" value="1"/>
</dbReference>
<dbReference type="CDD" id="cd01107">
    <property type="entry name" value="HTH_BmrR"/>
    <property type="match status" value="1"/>
</dbReference>
<dbReference type="InterPro" id="IPR001932">
    <property type="entry name" value="PPM-type_phosphatase-like_dom"/>
</dbReference>
<dbReference type="SMART" id="SM00331">
    <property type="entry name" value="PP2C_SIG"/>
    <property type="match status" value="1"/>
</dbReference>
<dbReference type="PANTHER" id="PTHR30204:SF97">
    <property type="entry name" value="MERR FAMILY REGULATORY PROTEIN"/>
    <property type="match status" value="1"/>
</dbReference>
<dbReference type="InterPro" id="IPR000551">
    <property type="entry name" value="MerR-type_HTH_dom"/>
</dbReference>
<evidence type="ECO:0000313" key="4">
    <source>
        <dbReference type="EMBL" id="MFD2418022.1"/>
    </source>
</evidence>
<feature type="domain" description="HTH merR-type" evidence="2">
    <location>
        <begin position="1"/>
        <end position="71"/>
    </location>
</feature>
<dbReference type="PROSITE" id="PS50937">
    <property type="entry name" value="HTH_MERR_2"/>
    <property type="match status" value="1"/>
</dbReference>
<dbReference type="SUPFAM" id="SSF46955">
    <property type="entry name" value="Putative DNA-binding domain"/>
    <property type="match status" value="1"/>
</dbReference>
<gene>
    <name evidence="4" type="ORF">ACFSXZ_16985</name>
</gene>
<organism evidence="4 5">
    <name type="scientific">Amycolatopsis pigmentata</name>
    <dbReference type="NCBI Taxonomy" id="450801"/>
    <lineage>
        <taxon>Bacteria</taxon>
        <taxon>Bacillati</taxon>
        <taxon>Actinomycetota</taxon>
        <taxon>Actinomycetes</taxon>
        <taxon>Pseudonocardiales</taxon>
        <taxon>Pseudonocardiaceae</taxon>
        <taxon>Amycolatopsis</taxon>
    </lineage>
</organism>
<dbReference type="PROSITE" id="PS51746">
    <property type="entry name" value="PPM_2"/>
    <property type="match status" value="1"/>
</dbReference>
<evidence type="ECO:0000259" key="2">
    <source>
        <dbReference type="PROSITE" id="PS50937"/>
    </source>
</evidence>
<protein>
    <submittedName>
        <fullName evidence="4">MerR family transcriptional regulator</fullName>
    </submittedName>
</protein>
<dbReference type="SUPFAM" id="SSF81606">
    <property type="entry name" value="PP2C-like"/>
    <property type="match status" value="1"/>
</dbReference>
<dbReference type="RefSeq" id="WP_378265992.1">
    <property type="nucleotide sequence ID" value="NZ_JBHUKR010000007.1"/>
</dbReference>
<dbReference type="EMBL" id="JBHUKR010000007">
    <property type="protein sequence ID" value="MFD2418022.1"/>
    <property type="molecule type" value="Genomic_DNA"/>
</dbReference>
<comment type="caution">
    <text evidence="4">The sequence shown here is derived from an EMBL/GenBank/DDBJ whole genome shotgun (WGS) entry which is preliminary data.</text>
</comment>
<proteinExistence type="predicted"/>
<dbReference type="PANTHER" id="PTHR30204">
    <property type="entry name" value="REDOX-CYCLING DRUG-SENSING TRANSCRIPTIONAL ACTIVATOR SOXR"/>
    <property type="match status" value="1"/>
</dbReference>
<dbReference type="SMART" id="SM00422">
    <property type="entry name" value="HTH_MERR"/>
    <property type="match status" value="1"/>
</dbReference>
<keyword evidence="1" id="KW-0238">DNA-binding</keyword>
<dbReference type="InterPro" id="IPR036457">
    <property type="entry name" value="PPM-type-like_dom_sf"/>
</dbReference>